<dbReference type="EMBL" id="REGN01007720">
    <property type="protein sequence ID" value="RNA05448.1"/>
    <property type="molecule type" value="Genomic_DNA"/>
</dbReference>
<dbReference type="AlphaFoldDB" id="A0A3M7Q3B6"/>
<keyword evidence="1" id="KW-0378">Hydrolase</keyword>
<dbReference type="GO" id="GO:0003964">
    <property type="term" value="F:RNA-directed DNA polymerase activity"/>
    <property type="evidence" value="ECO:0007669"/>
    <property type="project" value="UniProtKB-KW"/>
</dbReference>
<gene>
    <name evidence="1" type="ORF">BpHYR1_041834</name>
</gene>
<evidence type="ECO:0000313" key="1">
    <source>
        <dbReference type="EMBL" id="RNA05448.1"/>
    </source>
</evidence>
<dbReference type="OrthoDB" id="415068at2759"/>
<keyword evidence="1" id="KW-0548">Nucleotidyltransferase</keyword>
<comment type="caution">
    <text evidence="1">The sequence shown here is derived from an EMBL/GenBank/DDBJ whole genome shotgun (WGS) entry which is preliminary data.</text>
</comment>
<keyword evidence="1" id="KW-0808">Transferase</keyword>
<sequence>MTASIQTCPIHTLNMKMNNNKPLKLLHLNCQSIVKSHKTLQLLNMTNKHLPDIIKTIAKSKKEEEQPSASEILDEIIRGNNLSILNCEQPTYRRSKNILDLSICSQQLTKYFASHTVLNKSLSDHQPTLTIMNNLQSPTNKQTHKSINWTKFYSILSNNESNQPQIYTEKHLDQEALKITADIKSALSTATHTFNTTSKFKTANIPPELLKLIKQKRKMRRLYQKTNSPIHKTLTNLLDRNCKTELKNFYQNQTLTQFKELNNFKQSETKHWKLLNKLEPQKDNHEVNQNFNFTTTPTDLDTAETFATNLEQIFNIELYPEPARQILAPIPSTALTTFATPKASR</sequence>
<keyword evidence="1" id="KW-0540">Nuclease</keyword>
<reference evidence="1 2" key="1">
    <citation type="journal article" date="2018" name="Sci. Rep.">
        <title>Genomic signatures of local adaptation to the degree of environmental predictability in rotifers.</title>
        <authorList>
            <person name="Franch-Gras L."/>
            <person name="Hahn C."/>
            <person name="Garcia-Roger E.M."/>
            <person name="Carmona M.J."/>
            <person name="Serra M."/>
            <person name="Gomez A."/>
        </authorList>
    </citation>
    <scope>NUCLEOTIDE SEQUENCE [LARGE SCALE GENOMIC DNA]</scope>
    <source>
        <strain evidence="1">HYR1</strain>
    </source>
</reference>
<dbReference type="Proteomes" id="UP000276133">
    <property type="component" value="Unassembled WGS sequence"/>
</dbReference>
<keyword evidence="1" id="KW-0695">RNA-directed DNA polymerase</keyword>
<organism evidence="1 2">
    <name type="scientific">Brachionus plicatilis</name>
    <name type="common">Marine rotifer</name>
    <name type="synonym">Brachionus muelleri</name>
    <dbReference type="NCBI Taxonomy" id="10195"/>
    <lineage>
        <taxon>Eukaryota</taxon>
        <taxon>Metazoa</taxon>
        <taxon>Spiralia</taxon>
        <taxon>Gnathifera</taxon>
        <taxon>Rotifera</taxon>
        <taxon>Eurotatoria</taxon>
        <taxon>Monogononta</taxon>
        <taxon>Pseudotrocha</taxon>
        <taxon>Ploima</taxon>
        <taxon>Brachionidae</taxon>
        <taxon>Brachionus</taxon>
    </lineage>
</organism>
<protein>
    <submittedName>
        <fullName evidence="1">Endonuclease and reverse transcriptase</fullName>
    </submittedName>
</protein>
<keyword evidence="1" id="KW-0255">Endonuclease</keyword>
<proteinExistence type="predicted"/>
<keyword evidence="2" id="KW-1185">Reference proteome</keyword>
<evidence type="ECO:0000313" key="2">
    <source>
        <dbReference type="Proteomes" id="UP000276133"/>
    </source>
</evidence>
<name>A0A3M7Q3B6_BRAPC</name>
<accession>A0A3M7Q3B6</accession>
<dbReference type="GO" id="GO:0004519">
    <property type="term" value="F:endonuclease activity"/>
    <property type="evidence" value="ECO:0007669"/>
    <property type="project" value="UniProtKB-KW"/>
</dbReference>